<evidence type="ECO:0000313" key="1">
    <source>
        <dbReference type="EMBL" id="KAK1402911.1"/>
    </source>
</evidence>
<proteinExistence type="predicted"/>
<gene>
    <name evidence="1" type="ORF">POM88_002516</name>
</gene>
<evidence type="ECO:0000313" key="2">
    <source>
        <dbReference type="Proteomes" id="UP001237642"/>
    </source>
</evidence>
<comment type="caution">
    <text evidence="1">The sequence shown here is derived from an EMBL/GenBank/DDBJ whole genome shotgun (WGS) entry which is preliminary data.</text>
</comment>
<name>A0AAD8JHT5_9APIA</name>
<sequence>MTYNEHKLEPGSVGIRIEYQARDGYPHFKVTDDSQLMFYIELKKKEFDFTKFPLCLANEMISIQPFSTSSNLLRSTGPAGAPKLLCFEATQSEDVASNIVYEESLGTVSDVVANYVDFVELIAGQIVVVDEVADNYVEEN</sequence>
<reference evidence="1" key="2">
    <citation type="submission" date="2023-05" db="EMBL/GenBank/DDBJ databases">
        <authorList>
            <person name="Schelkunov M.I."/>
        </authorList>
    </citation>
    <scope>NUCLEOTIDE SEQUENCE</scope>
    <source>
        <strain evidence="1">Hsosn_3</strain>
        <tissue evidence="1">Leaf</tissue>
    </source>
</reference>
<dbReference type="Proteomes" id="UP001237642">
    <property type="component" value="Unassembled WGS sequence"/>
</dbReference>
<protein>
    <submittedName>
        <fullName evidence="1">Uncharacterized protein</fullName>
    </submittedName>
</protein>
<dbReference type="AlphaFoldDB" id="A0AAD8JHT5"/>
<dbReference type="EMBL" id="JAUIZM010000001">
    <property type="protein sequence ID" value="KAK1402911.1"/>
    <property type="molecule type" value="Genomic_DNA"/>
</dbReference>
<keyword evidence="2" id="KW-1185">Reference proteome</keyword>
<reference evidence="1" key="1">
    <citation type="submission" date="2023-02" db="EMBL/GenBank/DDBJ databases">
        <title>Genome of toxic invasive species Heracleum sosnowskyi carries increased number of genes despite the absence of recent whole-genome duplications.</title>
        <authorList>
            <person name="Schelkunov M."/>
            <person name="Shtratnikova V."/>
            <person name="Makarenko M."/>
            <person name="Klepikova A."/>
            <person name="Omelchenko D."/>
            <person name="Novikova G."/>
            <person name="Obukhova E."/>
            <person name="Bogdanov V."/>
            <person name="Penin A."/>
            <person name="Logacheva M."/>
        </authorList>
    </citation>
    <scope>NUCLEOTIDE SEQUENCE</scope>
    <source>
        <strain evidence="1">Hsosn_3</strain>
        <tissue evidence="1">Leaf</tissue>
    </source>
</reference>
<organism evidence="1 2">
    <name type="scientific">Heracleum sosnowskyi</name>
    <dbReference type="NCBI Taxonomy" id="360622"/>
    <lineage>
        <taxon>Eukaryota</taxon>
        <taxon>Viridiplantae</taxon>
        <taxon>Streptophyta</taxon>
        <taxon>Embryophyta</taxon>
        <taxon>Tracheophyta</taxon>
        <taxon>Spermatophyta</taxon>
        <taxon>Magnoliopsida</taxon>
        <taxon>eudicotyledons</taxon>
        <taxon>Gunneridae</taxon>
        <taxon>Pentapetalae</taxon>
        <taxon>asterids</taxon>
        <taxon>campanulids</taxon>
        <taxon>Apiales</taxon>
        <taxon>Apiaceae</taxon>
        <taxon>Apioideae</taxon>
        <taxon>apioid superclade</taxon>
        <taxon>Tordylieae</taxon>
        <taxon>Tordyliinae</taxon>
        <taxon>Heracleum</taxon>
    </lineage>
</organism>
<accession>A0AAD8JHT5</accession>